<dbReference type="NCBIfam" id="NF007739">
    <property type="entry name" value="PRK10419.1"/>
    <property type="match status" value="2"/>
</dbReference>
<proteinExistence type="inferred from homology"/>
<evidence type="ECO:0000256" key="8">
    <source>
        <dbReference type="ARBA" id="ARBA00038852"/>
    </source>
</evidence>
<dbReference type="PROSITE" id="PS50893">
    <property type="entry name" value="ABC_TRANSPORTER_2"/>
    <property type="match status" value="2"/>
</dbReference>
<comment type="caution">
    <text evidence="11">The sequence shown here is derived from an EMBL/GenBank/DDBJ whole genome shotgun (WGS) entry which is preliminary data.</text>
</comment>
<dbReference type="InterPro" id="IPR017871">
    <property type="entry name" value="ABC_transporter-like_CS"/>
</dbReference>
<dbReference type="CDD" id="cd03257">
    <property type="entry name" value="ABC_NikE_OppD_transporters"/>
    <property type="match status" value="2"/>
</dbReference>
<dbReference type="EC" id="7.4.2.9" evidence="8"/>
<evidence type="ECO:0000256" key="5">
    <source>
        <dbReference type="ARBA" id="ARBA00022741"/>
    </source>
</evidence>
<dbReference type="InterPro" id="IPR050388">
    <property type="entry name" value="ABC_Ni/Peptide_Import"/>
</dbReference>
<accession>A0ABP8UYF2</accession>
<keyword evidence="4" id="KW-1003">Cell membrane</keyword>
<keyword evidence="3" id="KW-0813">Transport</keyword>
<dbReference type="NCBIfam" id="NF008453">
    <property type="entry name" value="PRK11308.1"/>
    <property type="match status" value="2"/>
</dbReference>
<dbReference type="GO" id="GO:0005524">
    <property type="term" value="F:ATP binding"/>
    <property type="evidence" value="ECO:0007669"/>
    <property type="project" value="UniProtKB-KW"/>
</dbReference>
<sequence>MSLLDIQHLSVKLNDSQKSLVKSLSFTIEAGETVALVGESGSGKTLTALSIMGLLPHNTCASGHILFKGQNLLRLENQVLANLRGNRLSMIFQEPLSALNPLHTAGRQISETLIRHQGLSDRQAKTETLALLERVGIKQTEQKYNALPHALSGGQRQRVMIAMALANRPNLLIADEPTTALDVTVQQKILALLDSLRDEYDLSVLLISHDLNLVKHHASRVAIMADGQIIESGGVESILHAPQQPLTKALINATPQGSASPLTPNARDTIRASEITVRFPERKGILGTVKSWHYAVRNVSLALKAGETLGLVGESGSGKTTLACALLKLQAFSGNIQLRQKSIDQLSNKAFRPFRRHLQMVFQDPFGSLSPRLTVEEIIAEGLHIHRPDNPDTIRQQVISVLQDVQLPDTILNRYPHEFSGGQRQRIAIARALVLKPEVLILDEPTSALDRTVQCQIINLLKALQEKHHLSYLIISHDLAIIRAISHRIMVMRHGEILESGDTETVFQHPAQAYTRQLLQASLTDNYIK</sequence>
<dbReference type="EMBL" id="BAABFL010000112">
    <property type="protein sequence ID" value="GAA4648870.1"/>
    <property type="molecule type" value="Genomic_DNA"/>
</dbReference>
<dbReference type="InterPro" id="IPR027417">
    <property type="entry name" value="P-loop_NTPase"/>
</dbReference>
<keyword evidence="6 11" id="KW-0067">ATP-binding</keyword>
<evidence type="ECO:0000256" key="7">
    <source>
        <dbReference type="ARBA" id="ARBA00023136"/>
    </source>
</evidence>
<evidence type="ECO:0000256" key="4">
    <source>
        <dbReference type="ARBA" id="ARBA00022475"/>
    </source>
</evidence>
<reference evidence="12" key="1">
    <citation type="journal article" date="2019" name="Int. J. Syst. Evol. Microbiol.">
        <title>The Global Catalogue of Microorganisms (GCM) 10K type strain sequencing project: providing services to taxonomists for standard genome sequencing and annotation.</title>
        <authorList>
            <consortium name="The Broad Institute Genomics Platform"/>
            <consortium name="The Broad Institute Genome Sequencing Center for Infectious Disease"/>
            <person name="Wu L."/>
            <person name="Ma J."/>
        </authorList>
    </citation>
    <scope>NUCLEOTIDE SEQUENCE [LARGE SCALE GENOMIC DNA]</scope>
    <source>
        <strain evidence="12">JCM 17805</strain>
    </source>
</reference>
<dbReference type="InterPro" id="IPR003593">
    <property type="entry name" value="AAA+_ATPase"/>
</dbReference>
<comment type="subcellular location">
    <subcellularLocation>
        <location evidence="1">Cell inner membrane</location>
        <topology evidence="1">Peripheral membrane protein</topology>
    </subcellularLocation>
</comment>
<evidence type="ECO:0000313" key="11">
    <source>
        <dbReference type="EMBL" id="GAA4648870.1"/>
    </source>
</evidence>
<organism evidence="11 12">
    <name type="scientific">Kistimonas scapharcae</name>
    <dbReference type="NCBI Taxonomy" id="1036133"/>
    <lineage>
        <taxon>Bacteria</taxon>
        <taxon>Pseudomonadati</taxon>
        <taxon>Pseudomonadota</taxon>
        <taxon>Gammaproteobacteria</taxon>
        <taxon>Oceanospirillales</taxon>
        <taxon>Endozoicomonadaceae</taxon>
        <taxon>Kistimonas</taxon>
    </lineage>
</organism>
<dbReference type="PANTHER" id="PTHR43297:SF2">
    <property type="entry name" value="DIPEPTIDE TRANSPORT ATP-BINDING PROTEIN DPPD"/>
    <property type="match status" value="1"/>
</dbReference>
<evidence type="ECO:0000313" key="12">
    <source>
        <dbReference type="Proteomes" id="UP001500604"/>
    </source>
</evidence>
<dbReference type="Proteomes" id="UP001500604">
    <property type="component" value="Unassembled WGS sequence"/>
</dbReference>
<dbReference type="SMART" id="SM00382">
    <property type="entry name" value="AAA"/>
    <property type="match status" value="2"/>
</dbReference>
<evidence type="ECO:0000256" key="6">
    <source>
        <dbReference type="ARBA" id="ARBA00022840"/>
    </source>
</evidence>
<dbReference type="Gene3D" id="3.40.50.300">
    <property type="entry name" value="P-loop containing nucleotide triphosphate hydrolases"/>
    <property type="match status" value="2"/>
</dbReference>
<dbReference type="PANTHER" id="PTHR43297">
    <property type="entry name" value="OLIGOPEPTIDE TRANSPORT ATP-BINDING PROTEIN APPD"/>
    <property type="match status" value="1"/>
</dbReference>
<evidence type="ECO:0000256" key="9">
    <source>
        <dbReference type="ARBA" id="ARBA00047356"/>
    </source>
</evidence>
<dbReference type="Pfam" id="PF00005">
    <property type="entry name" value="ABC_tran"/>
    <property type="match status" value="2"/>
</dbReference>
<evidence type="ECO:0000256" key="2">
    <source>
        <dbReference type="ARBA" id="ARBA00005417"/>
    </source>
</evidence>
<evidence type="ECO:0000256" key="3">
    <source>
        <dbReference type="ARBA" id="ARBA00022448"/>
    </source>
</evidence>
<feature type="domain" description="ABC transporter" evidence="10">
    <location>
        <begin position="4"/>
        <end position="251"/>
    </location>
</feature>
<keyword evidence="5" id="KW-0547">Nucleotide-binding</keyword>
<keyword evidence="7" id="KW-0472">Membrane</keyword>
<comment type="similarity">
    <text evidence="2">Belongs to the ABC transporter superfamily.</text>
</comment>
<evidence type="ECO:0000256" key="1">
    <source>
        <dbReference type="ARBA" id="ARBA00004417"/>
    </source>
</evidence>
<dbReference type="SUPFAM" id="SSF52540">
    <property type="entry name" value="P-loop containing nucleoside triphosphate hydrolases"/>
    <property type="match status" value="2"/>
</dbReference>
<evidence type="ECO:0000259" key="10">
    <source>
        <dbReference type="PROSITE" id="PS50893"/>
    </source>
</evidence>
<dbReference type="InterPro" id="IPR003439">
    <property type="entry name" value="ABC_transporter-like_ATP-bd"/>
</dbReference>
<gene>
    <name evidence="11" type="ORF">GCM10023116_11440</name>
</gene>
<dbReference type="RefSeq" id="WP_345194597.1">
    <property type="nucleotide sequence ID" value="NZ_BAABFL010000112.1"/>
</dbReference>
<protein>
    <recommendedName>
        <fullName evidence="8">ABC-type dipeptide transporter</fullName>
        <ecNumber evidence="8">7.4.2.9</ecNumber>
    </recommendedName>
</protein>
<feature type="domain" description="ABC transporter" evidence="10">
    <location>
        <begin position="270"/>
        <end position="519"/>
    </location>
</feature>
<comment type="catalytic activity">
    <reaction evidence="9">
        <text>a dipeptide(out) + ATP + H2O = a dipeptide(in) + ADP + phosphate + H(+)</text>
        <dbReference type="Rhea" id="RHEA:23120"/>
        <dbReference type="ChEBI" id="CHEBI:15377"/>
        <dbReference type="ChEBI" id="CHEBI:15378"/>
        <dbReference type="ChEBI" id="CHEBI:30616"/>
        <dbReference type="ChEBI" id="CHEBI:43474"/>
        <dbReference type="ChEBI" id="CHEBI:90799"/>
        <dbReference type="ChEBI" id="CHEBI:456216"/>
        <dbReference type="EC" id="7.4.2.9"/>
    </reaction>
</comment>
<name>A0ABP8UYF2_9GAMM</name>
<dbReference type="PROSITE" id="PS00211">
    <property type="entry name" value="ABC_TRANSPORTER_1"/>
    <property type="match status" value="2"/>
</dbReference>
<keyword evidence="12" id="KW-1185">Reference proteome</keyword>